<dbReference type="SUPFAM" id="SSF53756">
    <property type="entry name" value="UDP-Glycosyltransferase/glycogen phosphorylase"/>
    <property type="match status" value="1"/>
</dbReference>
<sequence>MSLSAKKILFVAEAVSLAHVARPALLAGSLLGDCEPVFASNGQYAIATQGLSLKPYALQSLSPETFMQRLAVGRPVYTLDELRAYVEADERMLRELRPDVVVSDFRLTLPIAAARQGVPLMSLSNAYWSPYARRAPDLAPDLQPARLLGHKLFDPLFRLSWPLASRHHLSVPNRLRVQLGLQPLGSLGDYYCGGDVVMYADTPSLVPCHPLPPSHHFLGPLTWSPSLPLPPWWDKVAAQQQRTRVYINLGSTGSTMLLPALVAACRAQGWVCIVATAGRMDLPAAEPDVFVSSYLPGSAAAAAADVVICNGGSPSSYQALEQGRPVLGICSNLDQVLAMRGVRDQGAGVLLRAGECSPGRLAQALEQVSAEACRLKAARLQQEFRAYPATQRFRELLLSTLAVGHSSRER</sequence>
<evidence type="ECO:0000313" key="3">
    <source>
        <dbReference type="Proteomes" id="UP000295357"/>
    </source>
</evidence>
<comment type="caution">
    <text evidence="2">The sequence shown here is derived from an EMBL/GenBank/DDBJ whole genome shotgun (WGS) entry which is preliminary data.</text>
</comment>
<dbReference type="RefSeq" id="WP_133602867.1">
    <property type="nucleotide sequence ID" value="NZ_JAUFPJ010000002.1"/>
</dbReference>
<keyword evidence="2" id="KW-0808">Transferase</keyword>
<protein>
    <submittedName>
        <fullName evidence="2">UDP:flavonoid glycosyltransferase YjiC (YdhE family)</fullName>
    </submittedName>
</protein>
<feature type="domain" description="Erythromycin biosynthesis protein CIII-like C-terminal" evidence="1">
    <location>
        <begin position="277"/>
        <end position="391"/>
    </location>
</feature>
<dbReference type="GO" id="GO:0016757">
    <property type="term" value="F:glycosyltransferase activity"/>
    <property type="evidence" value="ECO:0007669"/>
    <property type="project" value="UniProtKB-ARBA"/>
</dbReference>
<dbReference type="Gene3D" id="3.40.50.2000">
    <property type="entry name" value="Glycogen Phosphorylase B"/>
    <property type="match status" value="2"/>
</dbReference>
<dbReference type="OrthoDB" id="6620093at2"/>
<accession>A0A4R6NA02</accession>
<dbReference type="PANTHER" id="PTHR48050">
    <property type="entry name" value="STEROL 3-BETA-GLUCOSYLTRANSFERASE"/>
    <property type="match status" value="1"/>
</dbReference>
<dbReference type="AlphaFoldDB" id="A0A4R6NA02"/>
<reference evidence="2 3" key="1">
    <citation type="submission" date="2019-03" db="EMBL/GenBank/DDBJ databases">
        <title>Genomic Encyclopedia of Type Strains, Phase IV (KMG-IV): sequencing the most valuable type-strain genomes for metagenomic binning, comparative biology and taxonomic classification.</title>
        <authorList>
            <person name="Goeker M."/>
        </authorList>
    </citation>
    <scope>NUCLEOTIDE SEQUENCE [LARGE SCALE GENOMIC DNA]</scope>
    <source>
        <strain evidence="2 3">DSM 25082</strain>
    </source>
</reference>
<dbReference type="EMBL" id="SNXE01000002">
    <property type="protein sequence ID" value="TDP12120.1"/>
    <property type="molecule type" value="Genomic_DNA"/>
</dbReference>
<gene>
    <name evidence="2" type="ORF">DFR39_102509</name>
</gene>
<keyword evidence="3" id="KW-1185">Reference proteome</keyword>
<dbReference type="InterPro" id="IPR010610">
    <property type="entry name" value="EryCIII-like_C"/>
</dbReference>
<name>A0A4R6NA02_9BURK</name>
<dbReference type="InterPro" id="IPR050426">
    <property type="entry name" value="Glycosyltransferase_28"/>
</dbReference>
<evidence type="ECO:0000313" key="2">
    <source>
        <dbReference type="EMBL" id="TDP12120.1"/>
    </source>
</evidence>
<dbReference type="Pfam" id="PF06722">
    <property type="entry name" value="EryCIII-like_C"/>
    <property type="match status" value="1"/>
</dbReference>
<proteinExistence type="predicted"/>
<evidence type="ECO:0000259" key="1">
    <source>
        <dbReference type="Pfam" id="PF06722"/>
    </source>
</evidence>
<organism evidence="2 3">
    <name type="scientific">Roseateles asaccharophilus</name>
    <dbReference type="NCBI Taxonomy" id="582607"/>
    <lineage>
        <taxon>Bacteria</taxon>
        <taxon>Pseudomonadati</taxon>
        <taxon>Pseudomonadota</taxon>
        <taxon>Betaproteobacteria</taxon>
        <taxon>Burkholderiales</taxon>
        <taxon>Sphaerotilaceae</taxon>
        <taxon>Roseateles</taxon>
    </lineage>
</organism>
<dbReference type="Proteomes" id="UP000295357">
    <property type="component" value="Unassembled WGS sequence"/>
</dbReference>
<dbReference type="PANTHER" id="PTHR48050:SF13">
    <property type="entry name" value="STEROL 3-BETA-GLUCOSYLTRANSFERASE UGT80A2"/>
    <property type="match status" value="1"/>
</dbReference>